<dbReference type="PANTHER" id="PTHR12788">
    <property type="entry name" value="PROTEIN-TYROSINE SULFOTRANSFERASE 2"/>
    <property type="match status" value="1"/>
</dbReference>
<evidence type="ECO:0000256" key="2">
    <source>
        <dbReference type="SAM" id="MobiDB-lite"/>
    </source>
</evidence>
<dbReference type="Proteomes" id="UP001596956">
    <property type="component" value="Unassembled WGS sequence"/>
</dbReference>
<protein>
    <submittedName>
        <fullName evidence="3">Sulfotransferase family protein</fullName>
        <ecNumber evidence="3">2.8.2.-</ecNumber>
    </submittedName>
</protein>
<name>A0ABW3BD96_9ACTN</name>
<dbReference type="SUPFAM" id="SSF52540">
    <property type="entry name" value="P-loop containing nucleoside triphosphate hydrolases"/>
    <property type="match status" value="1"/>
</dbReference>
<dbReference type="Gene3D" id="3.40.50.300">
    <property type="entry name" value="P-loop containing nucleotide triphosphate hydrolases"/>
    <property type="match status" value="1"/>
</dbReference>
<accession>A0ABW3BD96</accession>
<dbReference type="InterPro" id="IPR026634">
    <property type="entry name" value="TPST-like"/>
</dbReference>
<keyword evidence="1 3" id="KW-0808">Transferase</keyword>
<comment type="caution">
    <text evidence="3">The sequence shown here is derived from an EMBL/GenBank/DDBJ whole genome shotgun (WGS) entry which is preliminary data.</text>
</comment>
<sequence>MGDVRSGLRRRARLLGEALSPPKAPRSGSSTAAPAPAKKQAGAKSPGVKNPGVKSSRPPKHTVNHEYGVPIVSRQVDSPVFVISPVRSGSTLLRMLLNSHSRIRAPHELHLRTVEVQLAEDFSAKSMKELDLDRLELEHMLWDRILHLELERSGKDVIVDKTPGNVWAWERLSYAWPHAKFIFLLRHPEGIVTSLANRKSNTATREQLDANVLKYVEPLERARDTVQGHTVRYEDLTADPEETLRKLCVYLGVEWEPGMLDYGEHDHGKLVANLGDRSANIRSGRIQTPAETHTAEALSPDLAKYAAAWGYD</sequence>
<dbReference type="Pfam" id="PF13469">
    <property type="entry name" value="Sulfotransfer_3"/>
    <property type="match status" value="1"/>
</dbReference>
<proteinExistence type="predicted"/>
<dbReference type="PANTHER" id="PTHR12788:SF10">
    <property type="entry name" value="PROTEIN-TYROSINE SULFOTRANSFERASE"/>
    <property type="match status" value="1"/>
</dbReference>
<organism evidence="3 4">
    <name type="scientific">Streptomonospora algeriensis</name>
    <dbReference type="NCBI Taxonomy" id="995084"/>
    <lineage>
        <taxon>Bacteria</taxon>
        <taxon>Bacillati</taxon>
        <taxon>Actinomycetota</taxon>
        <taxon>Actinomycetes</taxon>
        <taxon>Streptosporangiales</taxon>
        <taxon>Nocardiopsidaceae</taxon>
        <taxon>Streptomonospora</taxon>
    </lineage>
</organism>
<feature type="compositionally biased region" description="Low complexity" evidence="2">
    <location>
        <begin position="15"/>
        <end position="47"/>
    </location>
</feature>
<keyword evidence="4" id="KW-1185">Reference proteome</keyword>
<feature type="region of interest" description="Disordered" evidence="2">
    <location>
        <begin position="1"/>
        <end position="64"/>
    </location>
</feature>
<dbReference type="InterPro" id="IPR027417">
    <property type="entry name" value="P-loop_NTPase"/>
</dbReference>
<evidence type="ECO:0000313" key="3">
    <source>
        <dbReference type="EMBL" id="MFD0801095.1"/>
    </source>
</evidence>
<reference evidence="4" key="1">
    <citation type="journal article" date="2019" name="Int. J. Syst. Evol. Microbiol.">
        <title>The Global Catalogue of Microorganisms (GCM) 10K type strain sequencing project: providing services to taxonomists for standard genome sequencing and annotation.</title>
        <authorList>
            <consortium name="The Broad Institute Genomics Platform"/>
            <consortium name="The Broad Institute Genome Sequencing Center for Infectious Disease"/>
            <person name="Wu L."/>
            <person name="Ma J."/>
        </authorList>
    </citation>
    <scope>NUCLEOTIDE SEQUENCE [LARGE SCALE GENOMIC DNA]</scope>
    <source>
        <strain evidence="4">CCUG 63369</strain>
    </source>
</reference>
<evidence type="ECO:0000256" key="1">
    <source>
        <dbReference type="ARBA" id="ARBA00022679"/>
    </source>
</evidence>
<dbReference type="EC" id="2.8.2.-" evidence="3"/>
<gene>
    <name evidence="3" type="ORF">ACFQZU_07170</name>
</gene>
<evidence type="ECO:0000313" key="4">
    <source>
        <dbReference type="Proteomes" id="UP001596956"/>
    </source>
</evidence>
<dbReference type="GO" id="GO:0016740">
    <property type="term" value="F:transferase activity"/>
    <property type="evidence" value="ECO:0007669"/>
    <property type="project" value="UniProtKB-KW"/>
</dbReference>
<dbReference type="EMBL" id="JBHTHR010000148">
    <property type="protein sequence ID" value="MFD0801095.1"/>
    <property type="molecule type" value="Genomic_DNA"/>
</dbReference>